<dbReference type="AlphaFoldDB" id="A0A7S8C472"/>
<evidence type="ECO:0000256" key="1">
    <source>
        <dbReference type="ARBA" id="ARBA00022603"/>
    </source>
</evidence>
<dbReference type="KEGG" id="kmn:HW532_10355"/>
<keyword evidence="2 4" id="KW-0808">Transferase</keyword>
<dbReference type="SUPFAM" id="SSF53335">
    <property type="entry name" value="S-adenosyl-L-methionine-dependent methyltransferases"/>
    <property type="match status" value="1"/>
</dbReference>
<dbReference type="Pfam" id="PF08241">
    <property type="entry name" value="Methyltransf_11"/>
    <property type="match status" value="1"/>
</dbReference>
<protein>
    <submittedName>
        <fullName evidence="4">Methyltransferase domain-containing protein</fullName>
    </submittedName>
</protein>
<keyword evidence="1 4" id="KW-0489">Methyltransferase</keyword>
<dbReference type="Gene3D" id="3.40.50.150">
    <property type="entry name" value="Vaccinia Virus protein VP39"/>
    <property type="match status" value="1"/>
</dbReference>
<dbReference type="GO" id="GO:0032259">
    <property type="term" value="P:methylation"/>
    <property type="evidence" value="ECO:0007669"/>
    <property type="project" value="UniProtKB-KW"/>
</dbReference>
<dbReference type="RefSeq" id="WP_213164292.1">
    <property type="nucleotide sequence ID" value="NZ_CP058214.1"/>
</dbReference>
<sequence>MSDHAHNTGPGEGHPALVFDRRVLRQRRERAARAGRLEDFMLARIAEELADRLATINRDFPVAACLGAGDPSLAAKLMATGKIAAMVHGDRSETVARHGSGPALVHDDEVLPFADASLDALLSIQSLHWVNDLPGALAQMRRALRPDGLFLGAMLGEDTLTELRQAMLAAESEVAGGVSPRVSPFVELRETGSLLQRAGFALPVVDTDRLTVRYSDPLALMRELQAMAATNALAARSRKLLPRAVLMRAMEIYQELFSDPDGRIRATFQIVYLIGWAPHESQQKPLRPGSAAARLADALNATEHTVPGTRGRGSG</sequence>
<evidence type="ECO:0000313" key="4">
    <source>
        <dbReference type="EMBL" id="QPC43052.1"/>
    </source>
</evidence>
<dbReference type="GO" id="GO:0008757">
    <property type="term" value="F:S-adenosylmethionine-dependent methyltransferase activity"/>
    <property type="evidence" value="ECO:0007669"/>
    <property type="project" value="InterPro"/>
</dbReference>
<feature type="domain" description="Methyltransferase type 11" evidence="3">
    <location>
        <begin position="66"/>
        <end position="151"/>
    </location>
</feature>
<accession>A0A7S8C472</accession>
<dbReference type="InterPro" id="IPR029063">
    <property type="entry name" value="SAM-dependent_MTases_sf"/>
</dbReference>
<dbReference type="PANTHER" id="PTHR13090:SF1">
    <property type="entry name" value="ARGININE-HYDROXYLASE NDUFAF5, MITOCHONDRIAL"/>
    <property type="match status" value="1"/>
</dbReference>
<gene>
    <name evidence="4" type="ORF">HW532_10355</name>
</gene>
<dbReference type="CDD" id="cd02440">
    <property type="entry name" value="AdoMet_MTases"/>
    <property type="match status" value="1"/>
</dbReference>
<dbReference type="EMBL" id="CP058214">
    <property type="protein sequence ID" value="QPC43052.1"/>
    <property type="molecule type" value="Genomic_DNA"/>
</dbReference>
<evidence type="ECO:0000256" key="2">
    <source>
        <dbReference type="ARBA" id="ARBA00022679"/>
    </source>
</evidence>
<dbReference type="InterPro" id="IPR013216">
    <property type="entry name" value="Methyltransf_11"/>
</dbReference>
<dbReference type="InterPro" id="IPR050602">
    <property type="entry name" value="Malonyl-ACP_OMT"/>
</dbReference>
<reference evidence="4 5" key="1">
    <citation type="submission" date="2020-06" db="EMBL/GenBank/DDBJ databases">
        <title>Genome sequence of 2 isolates from Red Sea Mangroves.</title>
        <authorList>
            <person name="Sefrji F."/>
            <person name="Michoud G."/>
            <person name="Merlino G."/>
            <person name="Daffonchio D."/>
        </authorList>
    </citation>
    <scope>NUCLEOTIDE SEQUENCE [LARGE SCALE GENOMIC DNA]</scope>
    <source>
        <strain evidence="4 5">R1DC25</strain>
    </source>
</reference>
<evidence type="ECO:0000259" key="3">
    <source>
        <dbReference type="Pfam" id="PF08241"/>
    </source>
</evidence>
<proteinExistence type="predicted"/>
<organism evidence="4 5">
    <name type="scientific">Kaustia mangrovi</name>
    <dbReference type="NCBI Taxonomy" id="2593653"/>
    <lineage>
        <taxon>Bacteria</taxon>
        <taxon>Pseudomonadati</taxon>
        <taxon>Pseudomonadota</taxon>
        <taxon>Alphaproteobacteria</taxon>
        <taxon>Hyphomicrobiales</taxon>
        <taxon>Parvibaculaceae</taxon>
        <taxon>Kaustia</taxon>
    </lineage>
</organism>
<dbReference type="Proteomes" id="UP000593594">
    <property type="component" value="Chromosome"/>
</dbReference>
<name>A0A7S8C472_9HYPH</name>
<evidence type="ECO:0000313" key="5">
    <source>
        <dbReference type="Proteomes" id="UP000593594"/>
    </source>
</evidence>
<dbReference type="PANTHER" id="PTHR13090">
    <property type="entry name" value="ARGININE-HYDROXYLASE NDUFAF5, MITOCHONDRIAL"/>
    <property type="match status" value="1"/>
</dbReference>
<keyword evidence="5" id="KW-1185">Reference proteome</keyword>